<proteinExistence type="predicted"/>
<dbReference type="Proteomes" id="UP000696413">
    <property type="component" value="Unassembled WGS sequence"/>
</dbReference>
<comment type="caution">
    <text evidence="1">The sequence shown here is derived from an EMBL/GenBank/DDBJ whole genome shotgun (WGS) entry which is preliminary data.</text>
</comment>
<dbReference type="EMBL" id="JAHBOM010000019">
    <property type="protein sequence ID" value="MBU8825726.1"/>
    <property type="molecule type" value="Genomic_DNA"/>
</dbReference>
<evidence type="ECO:0000313" key="1">
    <source>
        <dbReference type="EMBL" id="MBU8825726.1"/>
    </source>
</evidence>
<gene>
    <name evidence="1" type="ORF">KL859_22990</name>
</gene>
<reference evidence="1 2" key="1">
    <citation type="submission" date="2021-05" db="EMBL/GenBank/DDBJ databases">
        <title>Draft Genome Sequences of Clinical Respiratory Isolates of Mycobacterium goodii Recovered in Ireland.</title>
        <authorList>
            <person name="Flanagan P.R."/>
            <person name="Mok S."/>
            <person name="Roycroft E."/>
            <person name="Rogers T.R."/>
            <person name="Fitzgibbon M."/>
        </authorList>
    </citation>
    <scope>NUCLEOTIDE SEQUENCE [LARGE SCALE GENOMIC DNA]</scope>
    <source>
        <strain evidence="1 2">14IE55</strain>
    </source>
</reference>
<evidence type="ECO:0000313" key="2">
    <source>
        <dbReference type="Proteomes" id="UP000696413"/>
    </source>
</evidence>
<organism evidence="1 2">
    <name type="scientific">Mycolicibacterium goodii</name>
    <name type="common">Mycobacterium goodii</name>
    <dbReference type="NCBI Taxonomy" id="134601"/>
    <lineage>
        <taxon>Bacteria</taxon>
        <taxon>Bacillati</taxon>
        <taxon>Actinomycetota</taxon>
        <taxon>Actinomycetes</taxon>
        <taxon>Mycobacteriales</taxon>
        <taxon>Mycobacteriaceae</taxon>
        <taxon>Mycolicibacterium</taxon>
    </lineage>
</organism>
<sequence length="255" mass="27664">MALLPMPRAELTDDHVAAVLNRALGPIGLILDAVAELDPLGLRRRTHYLGEGDGVLGTALDRIAGLLDCADVPGTQSWEGKDRATRIRWWIHRVGALDTVIVAFPGLLGALADRLPLQDLLGFTNQALVLCAVAREYGVTDRETQVRMLAAVLCDRDLAETPHAETPRGDLADEQTDMSLVQRVWHLAGILNSVGEELGKRPHPRAPFRYLGMLPWVGAVADYFGEYGALVRAADAGQKWLVQNADAADRTPLGV</sequence>
<keyword evidence="2" id="KW-1185">Reference proteome</keyword>
<accession>A0ABS6HSU9</accession>
<name>A0ABS6HSU9_MYCGD</name>
<dbReference type="RefSeq" id="WP_214395564.1">
    <property type="nucleotide sequence ID" value="NZ_JAHBOL010000030.1"/>
</dbReference>
<protein>
    <submittedName>
        <fullName evidence="1">Uncharacterized protein</fullName>
    </submittedName>
</protein>